<dbReference type="EMBL" id="NKXS01000189">
    <property type="protein sequence ID" value="PIN25693.1"/>
    <property type="molecule type" value="Genomic_DNA"/>
</dbReference>
<gene>
    <name evidence="2" type="ORF">CDL12_01572</name>
</gene>
<dbReference type="AlphaFoldDB" id="A0A2G9I7F8"/>
<keyword evidence="3" id="KW-1185">Reference proteome</keyword>
<name>A0A2G9I7F8_9LAMI</name>
<evidence type="ECO:0000313" key="2">
    <source>
        <dbReference type="EMBL" id="PIN25693.1"/>
    </source>
</evidence>
<comment type="caution">
    <text evidence="2">The sequence shown here is derived from an EMBL/GenBank/DDBJ whole genome shotgun (WGS) entry which is preliminary data.</text>
</comment>
<protein>
    <recommendedName>
        <fullName evidence="4">Retrotransposon gag domain-containing protein</fullName>
    </recommendedName>
</protein>
<dbReference type="OrthoDB" id="1745472at2759"/>
<evidence type="ECO:0000313" key="3">
    <source>
        <dbReference type="Proteomes" id="UP000231279"/>
    </source>
</evidence>
<accession>A0A2G9I7F8</accession>
<dbReference type="Proteomes" id="UP000231279">
    <property type="component" value="Unassembled WGS sequence"/>
</dbReference>
<organism evidence="2 3">
    <name type="scientific">Handroanthus impetiginosus</name>
    <dbReference type="NCBI Taxonomy" id="429701"/>
    <lineage>
        <taxon>Eukaryota</taxon>
        <taxon>Viridiplantae</taxon>
        <taxon>Streptophyta</taxon>
        <taxon>Embryophyta</taxon>
        <taxon>Tracheophyta</taxon>
        <taxon>Spermatophyta</taxon>
        <taxon>Magnoliopsida</taxon>
        <taxon>eudicotyledons</taxon>
        <taxon>Gunneridae</taxon>
        <taxon>Pentapetalae</taxon>
        <taxon>asterids</taxon>
        <taxon>lamiids</taxon>
        <taxon>Lamiales</taxon>
        <taxon>Bignoniaceae</taxon>
        <taxon>Crescentiina</taxon>
        <taxon>Tabebuia alliance</taxon>
        <taxon>Handroanthus</taxon>
    </lineage>
</organism>
<evidence type="ECO:0000256" key="1">
    <source>
        <dbReference type="SAM" id="MobiDB-lite"/>
    </source>
</evidence>
<reference evidence="3" key="1">
    <citation type="journal article" date="2018" name="Gigascience">
        <title>Genome assembly of the Pink Ipe (Handroanthus impetiginosus, Bignoniaceae), a highly valued, ecologically keystone Neotropical timber forest tree.</title>
        <authorList>
            <person name="Silva-Junior O.B."/>
            <person name="Grattapaglia D."/>
            <person name="Novaes E."/>
            <person name="Collevatti R.G."/>
        </authorList>
    </citation>
    <scope>NUCLEOTIDE SEQUENCE [LARGE SCALE GENOMIC DNA]</scope>
    <source>
        <strain evidence="3">cv. UFG-1</strain>
    </source>
</reference>
<sequence>MAEGPRFKEIQEQQKRLEMLLVEEHLEELQAKHGTLQQTLEGMQKSLQQQMQSILDHMHHYNKSKSLLGDGLIAQGDRAFNLFPDLRDATSIRGSQSQENSSSFPSVEFLYFNGSDPRAWVQKSNMYFNVISIFPEDQRVPSAVVHFLGKAERWFQNYLEERQMPSGDDLIVVFMEMFDDVEPALHLELFDDSKSHVLLFNKELRESFFISCFISGLKEEIKGSILVAKPQSFQQAVALVKQFESIVDALISRLSTLNKLHNSNPPSFKTPAQPQRSFSSPPKPPYIPKPNTTPHVRKLLTTAEMKARRGKNLCYNCDKTNVPGHRCKQRHLFLMMIEDEEEAYMNDVGCEKECVKRCICKLSQRKGNYS</sequence>
<evidence type="ECO:0008006" key="4">
    <source>
        <dbReference type="Google" id="ProtNLM"/>
    </source>
</evidence>
<proteinExistence type="predicted"/>
<feature type="region of interest" description="Disordered" evidence="1">
    <location>
        <begin position="262"/>
        <end position="294"/>
    </location>
</feature>
<dbReference type="STRING" id="429701.A0A2G9I7F8"/>
<feature type="compositionally biased region" description="Polar residues" evidence="1">
    <location>
        <begin position="262"/>
        <end position="280"/>
    </location>
</feature>